<keyword evidence="2" id="KW-1185">Reference proteome</keyword>
<dbReference type="InterPro" id="IPR035992">
    <property type="entry name" value="Ricin_B-like_lectins"/>
</dbReference>
<dbReference type="SUPFAM" id="SSF50370">
    <property type="entry name" value="Ricin B-like lectins"/>
    <property type="match status" value="1"/>
</dbReference>
<dbReference type="AlphaFoldDB" id="A0A8H4QX31"/>
<evidence type="ECO:0000313" key="1">
    <source>
        <dbReference type="EMBL" id="KAF4618459.1"/>
    </source>
</evidence>
<name>A0A8H4QX31_9AGAR</name>
<protein>
    <recommendedName>
        <fullName evidence="3">Ricin B lectin domain-containing protein</fullName>
    </recommendedName>
</protein>
<dbReference type="Proteomes" id="UP000521872">
    <property type="component" value="Unassembled WGS sequence"/>
</dbReference>
<sequence length="390" mass="43188">MLIRRKNPSGTSYHASAVFNNDDVVLALAHEYTNLDQYNNLGGSRVRWVFEAIRKAAAEPTPLVPSKSISPIVKKDPLPKGLYRIRSFTGNYLLTMPVKTNNSGGKMMPYVSKQVPSNEYQRWQVTRQEHGLYTISNSGNGLYLAAPSSNLIAGALLLGQSASESPKLFEWNIQSVSGVFFFFASVGVPTAALSMGFADYHADDSQHVSLTTNDRVRFGYSKTTQPLTSATFSYSRLLSAGAYIIELSEDNSRLVATETEDLALKSGRDSGTHFQVSYKDEHTAKFTLSYKESDGGRAYIVASPLNGGRVEITDAHTDATEWAVLRLEPGEDVFHKRPMKMFSSIIRADVQDPQRAISSRRVTSRGKSYFAIDPLAKGEVMQMFRFHPVV</sequence>
<gene>
    <name evidence="1" type="ORF">D9613_010175</name>
</gene>
<evidence type="ECO:0000313" key="2">
    <source>
        <dbReference type="Proteomes" id="UP000521872"/>
    </source>
</evidence>
<reference evidence="1 2" key="1">
    <citation type="submission" date="2019-12" db="EMBL/GenBank/DDBJ databases">
        <authorList>
            <person name="Floudas D."/>
            <person name="Bentzer J."/>
            <person name="Ahren D."/>
            <person name="Johansson T."/>
            <person name="Persson P."/>
            <person name="Tunlid A."/>
        </authorList>
    </citation>
    <scope>NUCLEOTIDE SEQUENCE [LARGE SCALE GENOMIC DNA]</scope>
    <source>
        <strain evidence="1 2">CBS 102.39</strain>
    </source>
</reference>
<comment type="caution">
    <text evidence="1">The sequence shown here is derived from an EMBL/GenBank/DDBJ whole genome shotgun (WGS) entry which is preliminary data.</text>
</comment>
<organism evidence="1 2">
    <name type="scientific">Agrocybe pediades</name>
    <dbReference type="NCBI Taxonomy" id="84607"/>
    <lineage>
        <taxon>Eukaryota</taxon>
        <taxon>Fungi</taxon>
        <taxon>Dikarya</taxon>
        <taxon>Basidiomycota</taxon>
        <taxon>Agaricomycotina</taxon>
        <taxon>Agaricomycetes</taxon>
        <taxon>Agaricomycetidae</taxon>
        <taxon>Agaricales</taxon>
        <taxon>Agaricineae</taxon>
        <taxon>Strophariaceae</taxon>
        <taxon>Agrocybe</taxon>
    </lineage>
</organism>
<evidence type="ECO:0008006" key="3">
    <source>
        <dbReference type="Google" id="ProtNLM"/>
    </source>
</evidence>
<dbReference type="Gene3D" id="2.80.10.50">
    <property type="match status" value="1"/>
</dbReference>
<proteinExistence type="predicted"/>
<dbReference type="EMBL" id="JAACJL010000017">
    <property type="protein sequence ID" value="KAF4618459.1"/>
    <property type="molecule type" value="Genomic_DNA"/>
</dbReference>
<accession>A0A8H4QX31</accession>